<evidence type="ECO:0000259" key="7">
    <source>
        <dbReference type="Pfam" id="PF02687"/>
    </source>
</evidence>
<feature type="transmembrane region" description="Helical" evidence="6">
    <location>
        <begin position="347"/>
        <end position="364"/>
    </location>
</feature>
<evidence type="ECO:0000256" key="1">
    <source>
        <dbReference type="ARBA" id="ARBA00004651"/>
    </source>
</evidence>
<feature type="transmembrane region" description="Helical" evidence="6">
    <location>
        <begin position="384"/>
        <end position="406"/>
    </location>
</feature>
<dbReference type="EMBL" id="WPIN01000012">
    <property type="protein sequence ID" value="MVM33797.1"/>
    <property type="molecule type" value="Genomic_DNA"/>
</dbReference>
<dbReference type="GO" id="GO:0005886">
    <property type="term" value="C:plasma membrane"/>
    <property type="evidence" value="ECO:0007669"/>
    <property type="project" value="UniProtKB-SubCell"/>
</dbReference>
<organism evidence="9 10">
    <name type="scientific">Spirosoma arboris</name>
    <dbReference type="NCBI Taxonomy" id="2682092"/>
    <lineage>
        <taxon>Bacteria</taxon>
        <taxon>Pseudomonadati</taxon>
        <taxon>Bacteroidota</taxon>
        <taxon>Cytophagia</taxon>
        <taxon>Cytophagales</taxon>
        <taxon>Cytophagaceae</taxon>
        <taxon>Spirosoma</taxon>
    </lineage>
</organism>
<evidence type="ECO:0000256" key="2">
    <source>
        <dbReference type="ARBA" id="ARBA00022475"/>
    </source>
</evidence>
<feature type="domain" description="ABC3 transporter permease C-terminal" evidence="7">
    <location>
        <begin position="674"/>
        <end position="786"/>
    </location>
</feature>
<dbReference type="AlphaFoldDB" id="A0A7K1SJ08"/>
<feature type="transmembrane region" description="Helical" evidence="6">
    <location>
        <begin position="427"/>
        <end position="451"/>
    </location>
</feature>
<feature type="transmembrane region" description="Helical" evidence="6">
    <location>
        <begin position="21"/>
        <end position="41"/>
    </location>
</feature>
<dbReference type="Pfam" id="PF02687">
    <property type="entry name" value="FtsX"/>
    <property type="match status" value="2"/>
</dbReference>
<dbReference type="Proteomes" id="UP000436006">
    <property type="component" value="Unassembled WGS sequence"/>
</dbReference>
<evidence type="ECO:0000256" key="5">
    <source>
        <dbReference type="ARBA" id="ARBA00023136"/>
    </source>
</evidence>
<keyword evidence="2" id="KW-1003">Cell membrane</keyword>
<feature type="domain" description="MacB-like periplasmic core" evidence="8">
    <location>
        <begin position="20"/>
        <end position="243"/>
    </location>
</feature>
<feature type="transmembrane region" description="Helical" evidence="6">
    <location>
        <begin position="673"/>
        <end position="694"/>
    </location>
</feature>
<comment type="caution">
    <text evidence="9">The sequence shown here is derived from an EMBL/GenBank/DDBJ whole genome shotgun (WGS) entry which is preliminary data.</text>
</comment>
<sequence length="793" mass="88450">MLRNYLKIAWRNLLQDRLFTFLNLIGLSLGLACIVMIYLWVNDELTIDKFHANDRRLYQIMRNLEEGPNDIQTYENNSDLLVPALAAEMPEIEHIVPTSDGLSDGIVSVDDKHVKAVSKFAGADFFNVFSYSLIRGNKNQVLRDENSIVISDELAANLFGSTENAINKLIHWNEGKYTGNYKIAGVFEKPQHNSSETFDILLTNELYLAKSTMDSNWDSNRITVYITLKEGVDADKFNAKIKEFVRDKFKAANGTKNLHWIGRLFLQRYSDKYLHNVYVNGVPTGGRIEYVKLFSVIALFILIIACINFMNLSTAKASKRMKEVGVKKVVGATRSTLVFQYLGESTLMSFLSLLVALLLVSLALPVFNDVTGKQLSLSFDPKPGLIILIITLITGLLAGSYPAFYLSGFKPVTVLKGKLQTSLSQLWIRKGLVVFQFALSVLFIVGVLVIYKQMEFVQTKNLGYNKENIIHFSNEGKIKDHQQAFLAEVKAIPDVVNASSMSGDLIGSHSGGGGIDWEGKTERVEFSGLYVDYDLVETLNLNVTKGRSFSRNFGSDSSKVIFNEAAIAAMGLKNPIGKTVTMWGAKKQIVGIIKDFNFESLYKKVAPFFLSFEPHASNILVKIKAGKEKAVLSQIEQLYKRYNQGLPFDYKFVDQDYQTLYASEQRVAVLSRYFAGLAIVISCLGLFGLTAFTAQRRQKEIGIRKVVGASADNIVVMLSKDFLKLVVIAMVIAFPVAGWVVTKWLSTFAYRIDVGASIYLLTGTSIIAITLLVVSYQSIKAAIMNPVTSLRSE</sequence>
<dbReference type="InterPro" id="IPR003838">
    <property type="entry name" value="ABC3_permease_C"/>
</dbReference>
<dbReference type="PANTHER" id="PTHR30572:SF18">
    <property type="entry name" value="ABC-TYPE MACROLIDE FAMILY EXPORT SYSTEM PERMEASE COMPONENT 2"/>
    <property type="match status" value="1"/>
</dbReference>
<evidence type="ECO:0000256" key="6">
    <source>
        <dbReference type="SAM" id="Phobius"/>
    </source>
</evidence>
<keyword evidence="3 6" id="KW-0812">Transmembrane</keyword>
<gene>
    <name evidence="9" type="ORF">GO755_27410</name>
</gene>
<accession>A0A7K1SJ08</accession>
<dbReference type="PANTHER" id="PTHR30572">
    <property type="entry name" value="MEMBRANE COMPONENT OF TRANSPORTER-RELATED"/>
    <property type="match status" value="1"/>
</dbReference>
<reference evidence="9 10" key="1">
    <citation type="submission" date="2019-12" db="EMBL/GenBank/DDBJ databases">
        <title>Spirosoma sp. HMF4905 genome sequencing and assembly.</title>
        <authorList>
            <person name="Kang H."/>
            <person name="Cha I."/>
            <person name="Kim H."/>
            <person name="Joh K."/>
        </authorList>
    </citation>
    <scope>NUCLEOTIDE SEQUENCE [LARGE SCALE GENOMIC DNA]</scope>
    <source>
        <strain evidence="9 10">HMF4905</strain>
    </source>
</reference>
<keyword evidence="10" id="KW-1185">Reference proteome</keyword>
<comment type="subcellular location">
    <subcellularLocation>
        <location evidence="1">Cell membrane</location>
        <topology evidence="1">Multi-pass membrane protein</topology>
    </subcellularLocation>
</comment>
<protein>
    <submittedName>
        <fullName evidence="9">FtsX-like permease family protein</fullName>
    </submittedName>
</protein>
<feature type="domain" description="ABC3 transporter permease C-terminal" evidence="7">
    <location>
        <begin position="296"/>
        <end position="408"/>
    </location>
</feature>
<feature type="transmembrane region" description="Helical" evidence="6">
    <location>
        <begin position="293"/>
        <end position="312"/>
    </location>
</feature>
<evidence type="ECO:0000256" key="3">
    <source>
        <dbReference type="ARBA" id="ARBA00022692"/>
    </source>
</evidence>
<evidence type="ECO:0000256" key="4">
    <source>
        <dbReference type="ARBA" id="ARBA00022989"/>
    </source>
</evidence>
<feature type="transmembrane region" description="Helical" evidence="6">
    <location>
        <begin position="722"/>
        <end position="742"/>
    </location>
</feature>
<keyword evidence="5 6" id="KW-0472">Membrane</keyword>
<evidence type="ECO:0000313" key="10">
    <source>
        <dbReference type="Proteomes" id="UP000436006"/>
    </source>
</evidence>
<dbReference type="GO" id="GO:0022857">
    <property type="term" value="F:transmembrane transporter activity"/>
    <property type="evidence" value="ECO:0007669"/>
    <property type="project" value="TreeGrafter"/>
</dbReference>
<feature type="transmembrane region" description="Helical" evidence="6">
    <location>
        <begin position="754"/>
        <end position="774"/>
    </location>
</feature>
<evidence type="ECO:0000313" key="9">
    <source>
        <dbReference type="EMBL" id="MVM33797.1"/>
    </source>
</evidence>
<dbReference type="InterPro" id="IPR050250">
    <property type="entry name" value="Macrolide_Exporter_MacB"/>
</dbReference>
<dbReference type="Pfam" id="PF12704">
    <property type="entry name" value="MacB_PCD"/>
    <property type="match status" value="2"/>
</dbReference>
<dbReference type="InterPro" id="IPR025857">
    <property type="entry name" value="MacB_PCD"/>
</dbReference>
<feature type="domain" description="MacB-like periplasmic core" evidence="8">
    <location>
        <begin position="438"/>
        <end position="637"/>
    </location>
</feature>
<evidence type="ECO:0000259" key="8">
    <source>
        <dbReference type="Pfam" id="PF12704"/>
    </source>
</evidence>
<name>A0A7K1SJ08_9BACT</name>
<proteinExistence type="predicted"/>
<dbReference type="PROSITE" id="PS51257">
    <property type="entry name" value="PROKAR_LIPOPROTEIN"/>
    <property type="match status" value="1"/>
</dbReference>
<keyword evidence="4 6" id="KW-1133">Transmembrane helix</keyword>